<feature type="signal peptide" evidence="2">
    <location>
        <begin position="1"/>
        <end position="26"/>
    </location>
</feature>
<gene>
    <name evidence="3" type="ORF">ODALV1_LOCUS26930</name>
</gene>
<evidence type="ECO:0008006" key="5">
    <source>
        <dbReference type="Google" id="ProtNLM"/>
    </source>
</evidence>
<reference evidence="3 4" key="1">
    <citation type="submission" date="2024-08" db="EMBL/GenBank/DDBJ databases">
        <authorList>
            <person name="Cucini C."/>
            <person name="Frati F."/>
        </authorList>
    </citation>
    <scope>NUCLEOTIDE SEQUENCE [LARGE SCALE GENOMIC DNA]</scope>
</reference>
<name>A0ABP1RW99_9HEXA</name>
<accession>A0ABP1RW99</accession>
<evidence type="ECO:0000256" key="2">
    <source>
        <dbReference type="SAM" id="SignalP"/>
    </source>
</evidence>
<keyword evidence="1" id="KW-1133">Transmembrane helix</keyword>
<organism evidence="3 4">
    <name type="scientific">Orchesella dallaii</name>
    <dbReference type="NCBI Taxonomy" id="48710"/>
    <lineage>
        <taxon>Eukaryota</taxon>
        <taxon>Metazoa</taxon>
        <taxon>Ecdysozoa</taxon>
        <taxon>Arthropoda</taxon>
        <taxon>Hexapoda</taxon>
        <taxon>Collembola</taxon>
        <taxon>Entomobryomorpha</taxon>
        <taxon>Entomobryoidea</taxon>
        <taxon>Orchesellidae</taxon>
        <taxon>Orchesellinae</taxon>
        <taxon>Orchesella</taxon>
    </lineage>
</organism>
<feature type="transmembrane region" description="Helical" evidence="1">
    <location>
        <begin position="180"/>
        <end position="198"/>
    </location>
</feature>
<keyword evidence="2" id="KW-0732">Signal</keyword>
<keyword evidence="1" id="KW-0812">Transmembrane</keyword>
<feature type="chain" id="PRO_5045509172" description="Protein quiver" evidence="2">
    <location>
        <begin position="27"/>
        <end position="205"/>
    </location>
</feature>
<comment type="caution">
    <text evidence="3">The sequence shown here is derived from an EMBL/GenBank/DDBJ whole genome shotgun (WGS) entry which is preliminary data.</text>
</comment>
<evidence type="ECO:0000313" key="4">
    <source>
        <dbReference type="Proteomes" id="UP001642540"/>
    </source>
</evidence>
<sequence>MISNNKPIFALTLLIVLVNLIAFSRCSVEECYTCYYIEADNITASDLPSSALQGDFKPDKSCRSSKKPDKDLISQCSHHIIDGMRFTCTKVFYHGEVVGGHVLKATARACMPWPENSEPKNSCSAKTLGEVINSTLSSEVRQALGLLTNYVDESSSGLFCSCNSDSCNSATKSRSYNSNFAQYILWFFIYLFYCTIFNKRLLLTK</sequence>
<proteinExistence type="predicted"/>
<evidence type="ECO:0000313" key="3">
    <source>
        <dbReference type="EMBL" id="CAL8137473.1"/>
    </source>
</evidence>
<evidence type="ECO:0000256" key="1">
    <source>
        <dbReference type="SAM" id="Phobius"/>
    </source>
</evidence>
<keyword evidence="4" id="KW-1185">Reference proteome</keyword>
<keyword evidence="1" id="KW-0472">Membrane</keyword>
<protein>
    <recommendedName>
        <fullName evidence="5">Protein quiver</fullName>
    </recommendedName>
</protein>
<dbReference type="EMBL" id="CAXLJM020000118">
    <property type="protein sequence ID" value="CAL8137473.1"/>
    <property type="molecule type" value="Genomic_DNA"/>
</dbReference>
<dbReference type="Proteomes" id="UP001642540">
    <property type="component" value="Unassembled WGS sequence"/>
</dbReference>